<dbReference type="EMBL" id="LXQA010620215">
    <property type="protein sequence ID" value="MCI62512.1"/>
    <property type="molecule type" value="Genomic_DNA"/>
</dbReference>
<dbReference type="Proteomes" id="UP000265520">
    <property type="component" value="Unassembled WGS sequence"/>
</dbReference>
<protein>
    <submittedName>
        <fullName evidence="1">Uncharacterized protein</fullName>
    </submittedName>
</protein>
<comment type="caution">
    <text evidence="1">The sequence shown here is derived from an EMBL/GenBank/DDBJ whole genome shotgun (WGS) entry which is preliminary data.</text>
</comment>
<name>A0A392TNF8_9FABA</name>
<evidence type="ECO:0000313" key="2">
    <source>
        <dbReference type="Proteomes" id="UP000265520"/>
    </source>
</evidence>
<proteinExistence type="predicted"/>
<feature type="non-terminal residue" evidence="1">
    <location>
        <position position="1"/>
    </location>
</feature>
<organism evidence="1 2">
    <name type="scientific">Trifolium medium</name>
    <dbReference type="NCBI Taxonomy" id="97028"/>
    <lineage>
        <taxon>Eukaryota</taxon>
        <taxon>Viridiplantae</taxon>
        <taxon>Streptophyta</taxon>
        <taxon>Embryophyta</taxon>
        <taxon>Tracheophyta</taxon>
        <taxon>Spermatophyta</taxon>
        <taxon>Magnoliopsida</taxon>
        <taxon>eudicotyledons</taxon>
        <taxon>Gunneridae</taxon>
        <taxon>Pentapetalae</taxon>
        <taxon>rosids</taxon>
        <taxon>fabids</taxon>
        <taxon>Fabales</taxon>
        <taxon>Fabaceae</taxon>
        <taxon>Papilionoideae</taxon>
        <taxon>50 kb inversion clade</taxon>
        <taxon>NPAAA clade</taxon>
        <taxon>Hologalegina</taxon>
        <taxon>IRL clade</taxon>
        <taxon>Trifolieae</taxon>
        <taxon>Trifolium</taxon>
    </lineage>
</organism>
<keyword evidence="2" id="KW-1185">Reference proteome</keyword>
<accession>A0A392TNF8</accession>
<sequence>FRELIVLVTGFYICGPYGSISIAFWHCCESSLGGFKDIFTSSLH</sequence>
<reference evidence="1 2" key="1">
    <citation type="journal article" date="2018" name="Front. Plant Sci.">
        <title>Red Clover (Trifolium pratense) and Zigzag Clover (T. medium) - A Picture of Genomic Similarities and Differences.</title>
        <authorList>
            <person name="Dluhosova J."/>
            <person name="Istvanek J."/>
            <person name="Nedelnik J."/>
            <person name="Repkova J."/>
        </authorList>
    </citation>
    <scope>NUCLEOTIDE SEQUENCE [LARGE SCALE GENOMIC DNA]</scope>
    <source>
        <strain evidence="2">cv. 10/8</strain>
        <tissue evidence="1">Leaf</tissue>
    </source>
</reference>
<evidence type="ECO:0000313" key="1">
    <source>
        <dbReference type="EMBL" id="MCI62512.1"/>
    </source>
</evidence>
<dbReference type="AlphaFoldDB" id="A0A392TNF8"/>